<gene>
    <name evidence="1" type="ORF">SK3146_06845</name>
</gene>
<name>A0ABY4RZ95_9BACL</name>
<evidence type="ECO:0000313" key="2">
    <source>
        <dbReference type="Proteomes" id="UP001057134"/>
    </source>
</evidence>
<organism evidence="1 2">
    <name type="scientific">Paenibacillus konkukensis</name>
    <dbReference type="NCBI Taxonomy" id="2020716"/>
    <lineage>
        <taxon>Bacteria</taxon>
        <taxon>Bacillati</taxon>
        <taxon>Bacillota</taxon>
        <taxon>Bacilli</taxon>
        <taxon>Bacillales</taxon>
        <taxon>Paenibacillaceae</taxon>
        <taxon>Paenibacillus</taxon>
    </lineage>
</organism>
<dbReference type="Proteomes" id="UP001057134">
    <property type="component" value="Chromosome"/>
</dbReference>
<evidence type="ECO:0000313" key="1">
    <source>
        <dbReference type="EMBL" id="UQZ87543.1"/>
    </source>
</evidence>
<reference evidence="1" key="2">
    <citation type="journal article" date="2021" name="J Anim Sci Technol">
        <title>Complete genome sequence of Paenibacillus konkukensis sp. nov. SK3146 as a potential probiotic strain.</title>
        <authorList>
            <person name="Jung H.I."/>
            <person name="Park S."/>
            <person name="Niu K.M."/>
            <person name="Lee S.W."/>
            <person name="Kothari D."/>
            <person name="Yi K.J."/>
            <person name="Kim S.K."/>
        </authorList>
    </citation>
    <scope>NUCLEOTIDE SEQUENCE</scope>
    <source>
        <strain evidence="1">SK3146</strain>
    </source>
</reference>
<dbReference type="EMBL" id="CP027059">
    <property type="protein sequence ID" value="UQZ87543.1"/>
    <property type="molecule type" value="Genomic_DNA"/>
</dbReference>
<keyword evidence="2" id="KW-1185">Reference proteome</keyword>
<proteinExistence type="predicted"/>
<sequence length="195" mass="22251">MDKYSIRDDESGLVIGYCEDIIGFLDYYASREKHFHEITLSGLRFDEAFVQHCKSARLKIFGMHFSILGQGGEPMGSYYFTPEKPISFYNDITSQEKITMSVSGALHGGPSSEALEIWKQWIIAKPVMKNIWASLSKEQRLGWLEVVRIHSQVAQKKVIEDQHYYLDMAYVTDRISFYCALGEAMNGRADITGLT</sequence>
<protein>
    <submittedName>
        <fullName evidence="1">Uncharacterized protein</fullName>
    </submittedName>
</protein>
<accession>A0ABY4RZ95</accession>
<reference evidence="1" key="1">
    <citation type="submission" date="2018-02" db="EMBL/GenBank/DDBJ databases">
        <authorList>
            <person name="Kim S.-K."/>
            <person name="Jung H.-I."/>
            <person name="Lee S.-W."/>
        </authorList>
    </citation>
    <scope>NUCLEOTIDE SEQUENCE</scope>
    <source>
        <strain evidence="1">SK3146</strain>
    </source>
</reference>